<gene>
    <name evidence="2" type="ORF">ACFFUU_01065</name>
</gene>
<evidence type="ECO:0000259" key="1">
    <source>
        <dbReference type="PROSITE" id="PS50075"/>
    </source>
</evidence>
<dbReference type="PROSITE" id="PS50075">
    <property type="entry name" value="CARRIER"/>
    <property type="match status" value="1"/>
</dbReference>
<proteinExistence type="predicted"/>
<protein>
    <submittedName>
        <fullName evidence="2">Acyl carrier protein</fullName>
    </submittedName>
</protein>
<dbReference type="RefSeq" id="WP_290284794.1">
    <property type="nucleotide sequence ID" value="NZ_JAUFQN010000019.1"/>
</dbReference>
<feature type="domain" description="Carrier" evidence="1">
    <location>
        <begin position="1"/>
        <end position="74"/>
    </location>
</feature>
<dbReference type="InterPro" id="IPR009081">
    <property type="entry name" value="PP-bd_ACP"/>
</dbReference>
<accession>A0ABV5GAP0</accession>
<dbReference type="SUPFAM" id="SSF47336">
    <property type="entry name" value="ACP-like"/>
    <property type="match status" value="1"/>
</dbReference>
<sequence length="74" mass="8759">MEQKFLDLFKETLEIEDREIALTDSFRNFDEWDSLALLSVIAMIDEEYDVIIESKEFQKLTTIGEVFNYIQSNS</sequence>
<keyword evidence="3" id="KW-1185">Reference proteome</keyword>
<dbReference type="InterPro" id="IPR036736">
    <property type="entry name" value="ACP-like_sf"/>
</dbReference>
<dbReference type="Gene3D" id="1.10.1200.10">
    <property type="entry name" value="ACP-like"/>
    <property type="match status" value="1"/>
</dbReference>
<evidence type="ECO:0000313" key="3">
    <source>
        <dbReference type="Proteomes" id="UP001589576"/>
    </source>
</evidence>
<name>A0ABV5GAP0_9FLAO</name>
<dbReference type="EMBL" id="JBHMFB010000003">
    <property type="protein sequence ID" value="MFB9088185.1"/>
    <property type="molecule type" value="Genomic_DNA"/>
</dbReference>
<reference evidence="2 3" key="1">
    <citation type="submission" date="2024-09" db="EMBL/GenBank/DDBJ databases">
        <authorList>
            <person name="Sun Q."/>
            <person name="Mori K."/>
        </authorList>
    </citation>
    <scope>NUCLEOTIDE SEQUENCE [LARGE SCALE GENOMIC DNA]</scope>
    <source>
        <strain evidence="2 3">CECT 8460</strain>
    </source>
</reference>
<comment type="caution">
    <text evidence="2">The sequence shown here is derived from an EMBL/GenBank/DDBJ whole genome shotgun (WGS) entry which is preliminary data.</text>
</comment>
<dbReference type="Pfam" id="PF00550">
    <property type="entry name" value="PP-binding"/>
    <property type="match status" value="1"/>
</dbReference>
<evidence type="ECO:0000313" key="2">
    <source>
        <dbReference type="EMBL" id="MFB9088185.1"/>
    </source>
</evidence>
<organism evidence="2 3">
    <name type="scientific">Flavobacterium paronense</name>
    <dbReference type="NCBI Taxonomy" id="1392775"/>
    <lineage>
        <taxon>Bacteria</taxon>
        <taxon>Pseudomonadati</taxon>
        <taxon>Bacteroidota</taxon>
        <taxon>Flavobacteriia</taxon>
        <taxon>Flavobacteriales</taxon>
        <taxon>Flavobacteriaceae</taxon>
        <taxon>Flavobacterium</taxon>
    </lineage>
</organism>
<dbReference type="Proteomes" id="UP001589576">
    <property type="component" value="Unassembled WGS sequence"/>
</dbReference>